<dbReference type="AlphaFoldDB" id="A0A5E4M958"/>
<accession>A0A5E4M958</accession>
<keyword evidence="2" id="KW-1185">Reference proteome</keyword>
<gene>
    <name evidence="1" type="ORF">CINCED_3A015477</name>
</gene>
<reference evidence="1 2" key="1">
    <citation type="submission" date="2019-08" db="EMBL/GenBank/DDBJ databases">
        <authorList>
            <person name="Alioto T."/>
            <person name="Alioto T."/>
            <person name="Gomez Garrido J."/>
        </authorList>
    </citation>
    <scope>NUCLEOTIDE SEQUENCE [LARGE SCALE GENOMIC DNA]</scope>
</reference>
<dbReference type="EMBL" id="CABPRJ010000483">
    <property type="protein sequence ID" value="VVC28744.1"/>
    <property type="molecule type" value="Genomic_DNA"/>
</dbReference>
<protein>
    <submittedName>
        <fullName evidence="1">Uncharacterized protein</fullName>
    </submittedName>
</protein>
<evidence type="ECO:0000313" key="1">
    <source>
        <dbReference type="EMBL" id="VVC28744.1"/>
    </source>
</evidence>
<evidence type="ECO:0000313" key="2">
    <source>
        <dbReference type="Proteomes" id="UP000325440"/>
    </source>
</evidence>
<name>A0A5E4M958_9HEMI</name>
<proteinExistence type="predicted"/>
<sequence>MDGKNNDGGAETQSKIAETYFGFLQIDQSFTKHQMYRAYNKSGSTCMSELSSENTTLRVALASINNRVLALDTAGRKMATPPAVSHISQLLLERSERQQCLCNIVVVHGLHESSKLLLATRPDRTNDVKPRPLKAAFPSKEQALRLVRDFNTKKRSLDLEILILESLEAGSEVDNVYIDFSKASHFPLEFHYILPLEGKLSLLMVFHLDPKPFFKSSRIYQVEHRGLFLSQLPFSTILIPHPTHY</sequence>
<dbReference type="Proteomes" id="UP000325440">
    <property type="component" value="Unassembled WGS sequence"/>
</dbReference>
<organism evidence="1 2">
    <name type="scientific">Cinara cedri</name>
    <dbReference type="NCBI Taxonomy" id="506608"/>
    <lineage>
        <taxon>Eukaryota</taxon>
        <taxon>Metazoa</taxon>
        <taxon>Ecdysozoa</taxon>
        <taxon>Arthropoda</taxon>
        <taxon>Hexapoda</taxon>
        <taxon>Insecta</taxon>
        <taxon>Pterygota</taxon>
        <taxon>Neoptera</taxon>
        <taxon>Paraneoptera</taxon>
        <taxon>Hemiptera</taxon>
        <taxon>Sternorrhyncha</taxon>
        <taxon>Aphidomorpha</taxon>
        <taxon>Aphidoidea</taxon>
        <taxon>Aphididae</taxon>
        <taxon>Lachninae</taxon>
        <taxon>Cinara</taxon>
    </lineage>
</organism>